<dbReference type="InterPro" id="IPR027417">
    <property type="entry name" value="P-loop_NTPase"/>
</dbReference>
<evidence type="ECO:0000259" key="1">
    <source>
        <dbReference type="Pfam" id="PF00005"/>
    </source>
</evidence>
<dbReference type="GO" id="GO:0005524">
    <property type="term" value="F:ATP binding"/>
    <property type="evidence" value="ECO:0007669"/>
    <property type="project" value="InterPro"/>
</dbReference>
<dbReference type="Pfam" id="PF00005">
    <property type="entry name" value="ABC_tran"/>
    <property type="match status" value="1"/>
</dbReference>
<sequence length="119" mass="13701">MRRRWWPMIWSDDEQHSGAGKGQQESYRDVWQEKRHDTRRCLLRSSTAAGRMSIGILSRGPRSRDRPSCIRECITLEERWLRILVSDIVRPSRMTLLLGPPGSGKTTLLKALAGKPDDD</sequence>
<reference evidence="2" key="1">
    <citation type="submission" date="2020-06" db="EMBL/GenBank/DDBJ databases">
        <authorList>
            <person name="Li T."/>
            <person name="Hu X."/>
            <person name="Zhang T."/>
            <person name="Song X."/>
            <person name="Zhang H."/>
            <person name="Dai N."/>
            <person name="Sheng W."/>
            <person name="Hou X."/>
            <person name="Wei L."/>
        </authorList>
    </citation>
    <scope>NUCLEOTIDE SEQUENCE</scope>
    <source>
        <strain evidence="2">K16</strain>
        <tissue evidence="2">Leaf</tissue>
    </source>
</reference>
<comment type="caution">
    <text evidence="2">The sequence shown here is derived from an EMBL/GenBank/DDBJ whole genome shotgun (WGS) entry which is preliminary data.</text>
</comment>
<dbReference type="PANTHER" id="PTHR48040">
    <property type="entry name" value="PLEIOTROPIC DRUG RESISTANCE PROTEIN 1-LIKE ISOFORM X1"/>
    <property type="match status" value="1"/>
</dbReference>
<dbReference type="Gene3D" id="3.40.50.300">
    <property type="entry name" value="P-loop containing nucleotide triphosphate hydrolases"/>
    <property type="match status" value="1"/>
</dbReference>
<gene>
    <name evidence="2" type="ORF">Sango_0486700</name>
</gene>
<keyword evidence="3" id="KW-1185">Reference proteome</keyword>
<dbReference type="Proteomes" id="UP001289374">
    <property type="component" value="Unassembled WGS sequence"/>
</dbReference>
<dbReference type="PANTHER" id="PTHR48040:SF45">
    <property type="entry name" value="PLEIOTROPIC DRUG RESISTANCE PROTEIN 1-LIKE"/>
    <property type="match status" value="1"/>
</dbReference>
<dbReference type="SUPFAM" id="SSF52540">
    <property type="entry name" value="P-loop containing nucleoside triphosphate hydrolases"/>
    <property type="match status" value="1"/>
</dbReference>
<dbReference type="InterPro" id="IPR003439">
    <property type="entry name" value="ABC_transporter-like_ATP-bd"/>
</dbReference>
<accession>A0AAE1XBV1</accession>
<feature type="domain" description="ABC transporter" evidence="1">
    <location>
        <begin position="89"/>
        <end position="116"/>
    </location>
</feature>
<dbReference type="AlphaFoldDB" id="A0AAE1XBV1"/>
<name>A0AAE1XBV1_9LAMI</name>
<protein>
    <submittedName>
        <fullName evidence="2">Pleiotropic drug resistance protein 2</fullName>
    </submittedName>
</protein>
<proteinExistence type="predicted"/>
<evidence type="ECO:0000313" key="2">
    <source>
        <dbReference type="EMBL" id="KAK4409057.1"/>
    </source>
</evidence>
<reference evidence="2" key="2">
    <citation type="journal article" date="2024" name="Plant">
        <title>Genomic evolution and insights into agronomic trait innovations of Sesamum species.</title>
        <authorList>
            <person name="Miao H."/>
            <person name="Wang L."/>
            <person name="Qu L."/>
            <person name="Liu H."/>
            <person name="Sun Y."/>
            <person name="Le M."/>
            <person name="Wang Q."/>
            <person name="Wei S."/>
            <person name="Zheng Y."/>
            <person name="Lin W."/>
            <person name="Duan Y."/>
            <person name="Cao H."/>
            <person name="Xiong S."/>
            <person name="Wang X."/>
            <person name="Wei L."/>
            <person name="Li C."/>
            <person name="Ma Q."/>
            <person name="Ju M."/>
            <person name="Zhao R."/>
            <person name="Li G."/>
            <person name="Mu C."/>
            <person name="Tian Q."/>
            <person name="Mei H."/>
            <person name="Zhang T."/>
            <person name="Gao T."/>
            <person name="Zhang H."/>
        </authorList>
    </citation>
    <scope>NUCLEOTIDE SEQUENCE</scope>
    <source>
        <strain evidence="2">K16</strain>
    </source>
</reference>
<dbReference type="GO" id="GO:0016887">
    <property type="term" value="F:ATP hydrolysis activity"/>
    <property type="evidence" value="ECO:0007669"/>
    <property type="project" value="InterPro"/>
</dbReference>
<evidence type="ECO:0000313" key="3">
    <source>
        <dbReference type="Proteomes" id="UP001289374"/>
    </source>
</evidence>
<dbReference type="EMBL" id="JACGWL010000002">
    <property type="protein sequence ID" value="KAK4409057.1"/>
    <property type="molecule type" value="Genomic_DNA"/>
</dbReference>
<organism evidence="2 3">
    <name type="scientific">Sesamum angolense</name>
    <dbReference type="NCBI Taxonomy" id="2727404"/>
    <lineage>
        <taxon>Eukaryota</taxon>
        <taxon>Viridiplantae</taxon>
        <taxon>Streptophyta</taxon>
        <taxon>Embryophyta</taxon>
        <taxon>Tracheophyta</taxon>
        <taxon>Spermatophyta</taxon>
        <taxon>Magnoliopsida</taxon>
        <taxon>eudicotyledons</taxon>
        <taxon>Gunneridae</taxon>
        <taxon>Pentapetalae</taxon>
        <taxon>asterids</taxon>
        <taxon>lamiids</taxon>
        <taxon>Lamiales</taxon>
        <taxon>Pedaliaceae</taxon>
        <taxon>Sesamum</taxon>
    </lineage>
</organism>